<evidence type="ECO:0000259" key="1">
    <source>
        <dbReference type="PROSITE" id="PS50994"/>
    </source>
</evidence>
<gene>
    <name evidence="2" type="ORF">S12H4_08106</name>
</gene>
<reference evidence="2" key="1">
    <citation type="journal article" date="2014" name="Front. Microbiol.">
        <title>High frequency of phylogenetically diverse reductive dehalogenase-homologous genes in deep subseafloor sedimentary metagenomes.</title>
        <authorList>
            <person name="Kawai M."/>
            <person name="Futagami T."/>
            <person name="Toyoda A."/>
            <person name="Takaki Y."/>
            <person name="Nishi S."/>
            <person name="Hori S."/>
            <person name="Arai W."/>
            <person name="Tsubouchi T."/>
            <person name="Morono Y."/>
            <person name="Uchiyama I."/>
            <person name="Ito T."/>
            <person name="Fujiyama A."/>
            <person name="Inagaki F."/>
            <person name="Takami H."/>
        </authorList>
    </citation>
    <scope>NUCLEOTIDE SEQUENCE</scope>
    <source>
        <strain evidence="2">Expedition CK06-06</strain>
    </source>
</reference>
<comment type="caution">
    <text evidence="2">The sequence shown here is derived from an EMBL/GenBank/DDBJ whole genome shotgun (WGS) entry which is preliminary data.</text>
</comment>
<dbReference type="GO" id="GO:0003676">
    <property type="term" value="F:nucleic acid binding"/>
    <property type="evidence" value="ECO:0007669"/>
    <property type="project" value="InterPro"/>
</dbReference>
<name>X1R884_9ZZZZ</name>
<dbReference type="InterPro" id="IPR012337">
    <property type="entry name" value="RNaseH-like_sf"/>
</dbReference>
<dbReference type="InterPro" id="IPR050900">
    <property type="entry name" value="Transposase_IS3/IS150/IS904"/>
</dbReference>
<dbReference type="GO" id="GO:0015074">
    <property type="term" value="P:DNA integration"/>
    <property type="evidence" value="ECO:0007669"/>
    <property type="project" value="InterPro"/>
</dbReference>
<dbReference type="PROSITE" id="PS50994">
    <property type="entry name" value="INTEGRASE"/>
    <property type="match status" value="1"/>
</dbReference>
<accession>X1R884</accession>
<feature type="non-terminal residue" evidence="2">
    <location>
        <position position="241"/>
    </location>
</feature>
<protein>
    <recommendedName>
        <fullName evidence="1">Integrase catalytic domain-containing protein</fullName>
    </recommendedName>
</protein>
<feature type="domain" description="Integrase catalytic" evidence="1">
    <location>
        <begin position="79"/>
        <end position="239"/>
    </location>
</feature>
<dbReference type="PANTHER" id="PTHR46889:SF4">
    <property type="entry name" value="TRANSPOSASE INSO FOR INSERTION SEQUENCE ELEMENT IS911B-RELATED"/>
    <property type="match status" value="1"/>
</dbReference>
<dbReference type="Gene3D" id="3.30.420.10">
    <property type="entry name" value="Ribonuclease H-like superfamily/Ribonuclease H"/>
    <property type="match status" value="1"/>
</dbReference>
<organism evidence="2">
    <name type="scientific">marine sediment metagenome</name>
    <dbReference type="NCBI Taxonomy" id="412755"/>
    <lineage>
        <taxon>unclassified sequences</taxon>
        <taxon>metagenomes</taxon>
        <taxon>ecological metagenomes</taxon>
    </lineage>
</organism>
<dbReference type="Pfam" id="PF13683">
    <property type="entry name" value="rve_3"/>
    <property type="match status" value="1"/>
</dbReference>
<dbReference type="InterPro" id="IPR001584">
    <property type="entry name" value="Integrase_cat-core"/>
</dbReference>
<sequence length="241" mass="29080">MIPFEKELRIKALRKKYIRYGKEKLKVIYEKIYSDKVTCWQIQKTIEKYNLYYHPVKNEKLRRKRKLSEKKKRVTELKNKMITGFFFQVDTISLFRSGLKRYIFTSIDKTSKLAFSRMYKGATSFNARDFLYRLIYLVNTKIKIIQTDNGSEFAKLFEEACAKLKIPHYFSRVKTPKDNAINERFNRTLKEEFIQLGNFTPDPLLFNQRLTEWLIEYDFNRPHQSLDYLSPIEYLKGRIQA</sequence>
<dbReference type="InterPro" id="IPR036397">
    <property type="entry name" value="RNaseH_sf"/>
</dbReference>
<dbReference type="SUPFAM" id="SSF53098">
    <property type="entry name" value="Ribonuclease H-like"/>
    <property type="match status" value="1"/>
</dbReference>
<evidence type="ECO:0000313" key="2">
    <source>
        <dbReference type="EMBL" id="GAI63231.1"/>
    </source>
</evidence>
<dbReference type="PANTHER" id="PTHR46889">
    <property type="entry name" value="TRANSPOSASE INSF FOR INSERTION SEQUENCE IS3B-RELATED"/>
    <property type="match status" value="1"/>
</dbReference>
<proteinExistence type="predicted"/>
<dbReference type="AlphaFoldDB" id="X1R884"/>
<dbReference type="EMBL" id="BARW01003089">
    <property type="protein sequence ID" value="GAI63231.1"/>
    <property type="molecule type" value="Genomic_DNA"/>
</dbReference>